<keyword evidence="7" id="KW-0804">Transcription</keyword>
<feature type="domain" description="C2H2-type" evidence="11">
    <location>
        <begin position="103"/>
        <end position="133"/>
    </location>
</feature>
<dbReference type="FunFam" id="3.30.160.60:FF:000125">
    <property type="entry name" value="Putative zinc finger protein 143"/>
    <property type="match status" value="1"/>
</dbReference>
<feature type="region of interest" description="Disordered" evidence="10">
    <location>
        <begin position="1"/>
        <end position="65"/>
    </location>
</feature>
<dbReference type="Gene3D" id="3.30.160.60">
    <property type="entry name" value="Classic Zinc Finger"/>
    <property type="match status" value="7"/>
</dbReference>
<protein>
    <recommendedName>
        <fullName evidence="11">C2H2-type domain-containing protein</fullName>
    </recommendedName>
</protein>
<accession>A0A9P8WEQ3</accession>
<evidence type="ECO:0000256" key="3">
    <source>
        <dbReference type="ARBA" id="ARBA00022737"/>
    </source>
</evidence>
<dbReference type="SUPFAM" id="SSF57667">
    <property type="entry name" value="beta-beta-alpha zinc fingers"/>
    <property type="match status" value="4"/>
</dbReference>
<dbReference type="InterPro" id="IPR051061">
    <property type="entry name" value="Zinc_finger_trans_reg"/>
</dbReference>
<evidence type="ECO:0000256" key="10">
    <source>
        <dbReference type="SAM" id="MobiDB-lite"/>
    </source>
</evidence>
<reference evidence="12 13" key="1">
    <citation type="journal article" date="2021" name="Nat. Commun.">
        <title>Genetic determinants of endophytism in the Arabidopsis root mycobiome.</title>
        <authorList>
            <person name="Mesny F."/>
            <person name="Miyauchi S."/>
            <person name="Thiergart T."/>
            <person name="Pickel B."/>
            <person name="Atanasova L."/>
            <person name="Karlsson M."/>
            <person name="Huettel B."/>
            <person name="Barry K.W."/>
            <person name="Haridas S."/>
            <person name="Chen C."/>
            <person name="Bauer D."/>
            <person name="Andreopoulos W."/>
            <person name="Pangilinan J."/>
            <person name="LaButti K."/>
            <person name="Riley R."/>
            <person name="Lipzen A."/>
            <person name="Clum A."/>
            <person name="Drula E."/>
            <person name="Henrissat B."/>
            <person name="Kohler A."/>
            <person name="Grigoriev I.V."/>
            <person name="Martin F.M."/>
            <person name="Hacquard S."/>
        </authorList>
    </citation>
    <scope>NUCLEOTIDE SEQUENCE [LARGE SCALE GENOMIC DNA]</scope>
    <source>
        <strain evidence="12 13">MPI-CAGE-CH-0241</strain>
    </source>
</reference>
<keyword evidence="3" id="KW-0677">Repeat</keyword>
<dbReference type="InterPro" id="IPR036236">
    <property type="entry name" value="Znf_C2H2_sf"/>
</dbReference>
<gene>
    <name evidence="12" type="ORF">B0T10DRAFT_476314</name>
</gene>
<dbReference type="PROSITE" id="PS00028">
    <property type="entry name" value="ZINC_FINGER_C2H2_1"/>
    <property type="match status" value="7"/>
</dbReference>
<dbReference type="FunFam" id="3.30.160.60:FF:001102">
    <property type="entry name" value="Transcription factor IIIA"/>
    <property type="match status" value="1"/>
</dbReference>
<dbReference type="Proteomes" id="UP000777438">
    <property type="component" value="Unassembled WGS sequence"/>
</dbReference>
<evidence type="ECO:0000256" key="5">
    <source>
        <dbReference type="ARBA" id="ARBA00022833"/>
    </source>
</evidence>
<keyword evidence="2" id="KW-0479">Metal-binding</keyword>
<evidence type="ECO:0000259" key="11">
    <source>
        <dbReference type="PROSITE" id="PS50157"/>
    </source>
</evidence>
<feature type="domain" description="C2H2-type" evidence="11">
    <location>
        <begin position="394"/>
        <end position="422"/>
    </location>
</feature>
<dbReference type="Pfam" id="PF00096">
    <property type="entry name" value="zf-C2H2"/>
    <property type="match status" value="4"/>
</dbReference>
<dbReference type="OrthoDB" id="4748970at2759"/>
<dbReference type="GO" id="GO:0000978">
    <property type="term" value="F:RNA polymerase II cis-regulatory region sequence-specific DNA binding"/>
    <property type="evidence" value="ECO:0007669"/>
    <property type="project" value="UniProtKB-ARBA"/>
</dbReference>
<dbReference type="GO" id="GO:0005634">
    <property type="term" value="C:nucleus"/>
    <property type="evidence" value="ECO:0007669"/>
    <property type="project" value="UniProtKB-SubCell"/>
</dbReference>
<dbReference type="FunFam" id="3.30.160.60:FF:000100">
    <property type="entry name" value="Zinc finger 45-like"/>
    <property type="match status" value="1"/>
</dbReference>
<organism evidence="12 13">
    <name type="scientific">Thelonectria olida</name>
    <dbReference type="NCBI Taxonomy" id="1576542"/>
    <lineage>
        <taxon>Eukaryota</taxon>
        <taxon>Fungi</taxon>
        <taxon>Dikarya</taxon>
        <taxon>Ascomycota</taxon>
        <taxon>Pezizomycotina</taxon>
        <taxon>Sordariomycetes</taxon>
        <taxon>Hypocreomycetidae</taxon>
        <taxon>Hypocreales</taxon>
        <taxon>Nectriaceae</taxon>
        <taxon>Thelonectria</taxon>
    </lineage>
</organism>
<feature type="domain" description="C2H2-type" evidence="11">
    <location>
        <begin position="193"/>
        <end position="223"/>
    </location>
</feature>
<dbReference type="AlphaFoldDB" id="A0A9P8WEQ3"/>
<evidence type="ECO:0000256" key="6">
    <source>
        <dbReference type="ARBA" id="ARBA00023015"/>
    </source>
</evidence>
<evidence type="ECO:0000256" key="8">
    <source>
        <dbReference type="ARBA" id="ARBA00023242"/>
    </source>
</evidence>
<evidence type="ECO:0000313" key="13">
    <source>
        <dbReference type="Proteomes" id="UP000777438"/>
    </source>
</evidence>
<proteinExistence type="predicted"/>
<comment type="caution">
    <text evidence="12">The sequence shown here is derived from an EMBL/GenBank/DDBJ whole genome shotgun (WGS) entry which is preliminary data.</text>
</comment>
<keyword evidence="13" id="KW-1185">Reference proteome</keyword>
<keyword evidence="4 9" id="KW-0863">Zinc-finger</keyword>
<evidence type="ECO:0000313" key="12">
    <source>
        <dbReference type="EMBL" id="KAH6897210.1"/>
    </source>
</evidence>
<dbReference type="PROSITE" id="PS50157">
    <property type="entry name" value="ZINC_FINGER_C2H2_2"/>
    <property type="match status" value="7"/>
</dbReference>
<feature type="domain" description="C2H2-type" evidence="11">
    <location>
        <begin position="292"/>
        <end position="322"/>
    </location>
</feature>
<evidence type="ECO:0000256" key="7">
    <source>
        <dbReference type="ARBA" id="ARBA00023163"/>
    </source>
</evidence>
<feature type="compositionally biased region" description="Acidic residues" evidence="10">
    <location>
        <begin position="24"/>
        <end position="38"/>
    </location>
</feature>
<dbReference type="InterPro" id="IPR013087">
    <property type="entry name" value="Znf_C2H2_type"/>
</dbReference>
<feature type="domain" description="C2H2-type" evidence="11">
    <location>
        <begin position="134"/>
        <end position="163"/>
    </location>
</feature>
<evidence type="ECO:0000256" key="4">
    <source>
        <dbReference type="ARBA" id="ARBA00022771"/>
    </source>
</evidence>
<keyword evidence="8" id="KW-0539">Nucleus</keyword>
<comment type="subcellular location">
    <subcellularLocation>
        <location evidence="1">Nucleus</location>
    </subcellularLocation>
</comment>
<dbReference type="SMART" id="SM00355">
    <property type="entry name" value="ZnF_C2H2"/>
    <property type="match status" value="10"/>
</dbReference>
<dbReference type="EMBL" id="JAGPYM010000003">
    <property type="protein sequence ID" value="KAH6897210.1"/>
    <property type="molecule type" value="Genomic_DNA"/>
</dbReference>
<dbReference type="PANTHER" id="PTHR46179:SF13">
    <property type="entry name" value="C2H2-TYPE DOMAIN-CONTAINING PROTEIN"/>
    <property type="match status" value="1"/>
</dbReference>
<keyword evidence="5" id="KW-0862">Zinc</keyword>
<dbReference type="GO" id="GO:0000981">
    <property type="term" value="F:DNA-binding transcription factor activity, RNA polymerase II-specific"/>
    <property type="evidence" value="ECO:0007669"/>
    <property type="project" value="UniProtKB-ARBA"/>
</dbReference>
<name>A0A9P8WEQ3_9HYPO</name>
<keyword evidence="6" id="KW-0805">Transcription regulation</keyword>
<dbReference type="PANTHER" id="PTHR46179">
    <property type="entry name" value="ZINC FINGER PROTEIN"/>
    <property type="match status" value="1"/>
</dbReference>
<evidence type="ECO:0000256" key="9">
    <source>
        <dbReference type="PROSITE-ProRule" id="PRU00042"/>
    </source>
</evidence>
<dbReference type="GO" id="GO:0008270">
    <property type="term" value="F:zinc ion binding"/>
    <property type="evidence" value="ECO:0007669"/>
    <property type="project" value="UniProtKB-KW"/>
</dbReference>
<sequence>MSKRSAVGLAPGAPSSKRQHAADFDDDEYIDDPDDDVLTAETPRSVTEADSPMTANTGATTPRPKFPSDLKTLACTWPDCPKTFNRPARLRDHLNSHTNSRPFKCSYVGCDKDYIEDKHLKQHVKAVHTLERNHVCPREGCGKSFVTGTRLKRHQAVHEGEERFRCQDCGQSFRKKETLHKHVRKEHQGLPAHQCPEPGCTDAFDSKAALKRHRQREHGEAKFWCTECGLKKMPNGTEERVGFTTEVLLQTHVRQEHQNCMFCEFKSAARWELEHHVEMHHSGKKVEDRKTIQCPYKGCTKKFTRKSNLNAHTRVAHEGFRFICGEVDLSNAGLAGWTNDQGCGDKFSAKVRLEDHIRYKHLGQERPKHSKTEPSQPDLIGEVSGAANLIKNTIICSQCNEGFSRYHDLDAHNQTFHNPSTITEADPALFLSQTQLDVDQLLFGHDMGAAKESWAQDLLQEEGIFAAQMDYGCGPDEWTEDEANILLLARGPEDNPDAMVDPTLGLMQ</sequence>
<evidence type="ECO:0000256" key="2">
    <source>
        <dbReference type="ARBA" id="ARBA00022723"/>
    </source>
</evidence>
<evidence type="ECO:0000256" key="1">
    <source>
        <dbReference type="ARBA" id="ARBA00004123"/>
    </source>
</evidence>
<feature type="domain" description="C2H2-type" evidence="11">
    <location>
        <begin position="164"/>
        <end position="192"/>
    </location>
</feature>
<feature type="domain" description="C2H2-type" evidence="11">
    <location>
        <begin position="73"/>
        <end position="102"/>
    </location>
</feature>